<evidence type="ECO:0000256" key="1">
    <source>
        <dbReference type="SAM" id="MobiDB-lite"/>
    </source>
</evidence>
<protein>
    <submittedName>
        <fullName evidence="2">Phage tail tape-measure protein</fullName>
    </submittedName>
</protein>
<dbReference type="Proteomes" id="UP001242811">
    <property type="component" value="Unassembled WGS sequence"/>
</dbReference>
<dbReference type="RefSeq" id="WP_152381546.1">
    <property type="nucleotide sequence ID" value="NZ_CP045298.1"/>
</dbReference>
<gene>
    <name evidence="2" type="ORF">QOZ95_001571</name>
</gene>
<proteinExistence type="predicted"/>
<organism evidence="2 3">
    <name type="scientific">Paenibacillus brasilensis</name>
    <dbReference type="NCBI Taxonomy" id="128574"/>
    <lineage>
        <taxon>Bacteria</taxon>
        <taxon>Bacillati</taxon>
        <taxon>Bacillota</taxon>
        <taxon>Bacilli</taxon>
        <taxon>Bacillales</taxon>
        <taxon>Paenibacillaceae</taxon>
        <taxon>Paenibacillus</taxon>
    </lineage>
</organism>
<sequence>MLQGNSLWGGLISGGITQLQDTISLTKGQMDNKDYMVHTSGNLTGALGVMAGIEYGAILGTSLLPGVGTVLGSVVGGLLGNSVGHTVGTQAGSMLVNSRLVCNLTQSAAKGAESSTPGPVVDAMQTTTSHE</sequence>
<dbReference type="EMBL" id="JAUSWA010000007">
    <property type="protein sequence ID" value="MDQ0493413.1"/>
    <property type="molecule type" value="Genomic_DNA"/>
</dbReference>
<comment type="caution">
    <text evidence="2">The sequence shown here is derived from an EMBL/GenBank/DDBJ whole genome shotgun (WGS) entry which is preliminary data.</text>
</comment>
<feature type="region of interest" description="Disordered" evidence="1">
    <location>
        <begin position="110"/>
        <end position="131"/>
    </location>
</feature>
<keyword evidence="3" id="KW-1185">Reference proteome</keyword>
<reference evidence="2 3" key="1">
    <citation type="submission" date="2023-07" db="EMBL/GenBank/DDBJ databases">
        <title>Genomic Encyclopedia of Type Strains, Phase IV (KMG-IV): sequencing the most valuable type-strain genomes for metagenomic binning, comparative biology and taxonomic classification.</title>
        <authorList>
            <person name="Goeker M."/>
        </authorList>
    </citation>
    <scope>NUCLEOTIDE SEQUENCE [LARGE SCALE GENOMIC DNA]</scope>
    <source>
        <strain evidence="2 3">DSM 14914</strain>
    </source>
</reference>
<evidence type="ECO:0000313" key="2">
    <source>
        <dbReference type="EMBL" id="MDQ0493413.1"/>
    </source>
</evidence>
<evidence type="ECO:0000313" key="3">
    <source>
        <dbReference type="Proteomes" id="UP001242811"/>
    </source>
</evidence>
<accession>A0ABU0KVE7</accession>
<name>A0ABU0KVE7_9BACL</name>